<evidence type="ECO:0000313" key="3">
    <source>
        <dbReference type="EMBL" id="POG10550.1"/>
    </source>
</evidence>
<dbReference type="SUPFAM" id="SSF48452">
    <property type="entry name" value="TPR-like"/>
    <property type="match status" value="1"/>
</dbReference>
<dbReference type="InterPro" id="IPR048987">
    <property type="entry name" value="PIN-TPR-GreABC"/>
</dbReference>
<sequence length="1421" mass="157722">MKRSLKPTDNKIFNEAVGLAWLDFCKPGFQRNLDELLIVYHASSSSSMQGAVEVVRYAMVSASADDWYVRVHAQKFSNESNRKAYAAIQRAVELQTGSEVDKSDLYPFVLHLKFMPHDLDSDSSIEVDNQKQLISQRIFSRQSSDVWASLQAACAELNSSAGEISEATAQRHLGALALEFQHTRSIWNGFHADNCLRLTGGGGKLAAALTLTPDTDGHLGELRSVSATAQGLIMSDDLPSALASSADTFISRQLDRITEGQREHLYQDSLKQLELLESDLKDFDDHQKARWYLLRGLSLWHLGTDEAAATDFDTAASLCGTDDRVAAAMVRARMLREEYQAAVDIGRVLLDRFPESFHIWAVTTNARLLAGERLTSEDEIPSIFADKASAWQLLASSLSGMDDDEGAVRFIRIAMEKKDCTFFILESYLRFAIRLATQDEARVNLRSLSAHHVAVLSDAMACFDDRDNTIWASQSAKTVSEVIANLAYAMVLLQRPAEALELVQQAKIKGASITTAVTRVEVEAMCDLQRWREVTDQFSAVIDTLPDESLLRFGHACMAQSRHDLLQVARNEAARRTPSDIVTRVSAMLRRLSWEMLLQTADAATVRKELAERDFSPASTSVIDLCFASRAYEDDDALRNQYVDRIAELAPASTEPQKLAMAARAMLRAHRYEDAIFLFEKLLPAESFTPLHVDLLHCYILVGRHAQARNLLDSMPTAWRQSPEAREQALFLFNSAGDWARMREIAELTVSEHRQDANPWLTLIRVAACEGVVDLNVLISEIPPELAGSPTDLLLLASIEMRHGQAEKGLARIAHTMRNNLEDVELAATHVKVMLTLTEEADSIMGMVKQTLAVVEPGASVELADEHGEIRHVSIDGRDTHYPSVGEFIAPDSEFALGLIGLGVSEKVTFSYLMGTQVLEVRRIMTIHQRLMELSHNRVRDSVVPSKTLVSMRIPTDANGEMDLNVFLQHLDQHQSQGESILKLYEQNPLTLGLVANRLGRDIIDLVRGWPLDGPSLQVSTVAGTGHDVLPCSLNGSTWVVDLSMLTQLAMLGLLDVLGHLATVYVSTATRRSLDMKIEMSSAFRKRGTMFTHEGQLGFHEETEDDHAREQAFLSSIDIAISSSCTVVPCYGPLHTTPELDRLRDVLDVEEHASLMLCKEYNAGLLSLDARMLQLALALGVHSASTQMLLKGMQDIGVLRRVEYSCALIKLIAACRSFVSVDIPSLIAMMDQGLAFANMGIRSLRFYLAAPAVDFDSAAFMVIGFISQLFVTGRCDFPMMLELISHLLEPLFRHPHCPTDFLERSLKGFAYLQDYGFTPTYFTLIKRMLISTKQTAQRPEQPRALNAQILFLRIAPLYTVNDQSALLARVSSPDDPQSETEASGRAPDKLEQQAENAIREQASVDTLGQAEARVRTGDTEV</sequence>
<dbReference type="Proteomes" id="UP000237230">
    <property type="component" value="Unassembled WGS sequence"/>
</dbReference>
<name>A0A2S3X4P2_PSEPU</name>
<evidence type="ECO:0000313" key="4">
    <source>
        <dbReference type="Proteomes" id="UP000237230"/>
    </source>
</evidence>
<evidence type="ECO:0000259" key="2">
    <source>
        <dbReference type="Pfam" id="PF20698"/>
    </source>
</evidence>
<feature type="domain" description="PIN" evidence="2">
    <location>
        <begin position="1040"/>
        <end position="1176"/>
    </location>
</feature>
<dbReference type="EMBL" id="MINH01000019">
    <property type="protein sequence ID" value="POG10550.1"/>
    <property type="molecule type" value="Genomic_DNA"/>
</dbReference>
<evidence type="ECO:0000256" key="1">
    <source>
        <dbReference type="SAM" id="MobiDB-lite"/>
    </source>
</evidence>
<dbReference type="InterPro" id="IPR011990">
    <property type="entry name" value="TPR-like_helical_dom_sf"/>
</dbReference>
<feature type="compositionally biased region" description="Basic and acidic residues" evidence="1">
    <location>
        <begin position="1412"/>
        <end position="1421"/>
    </location>
</feature>
<reference evidence="3 4" key="1">
    <citation type="submission" date="2016-08" db="EMBL/GenBank/DDBJ databases">
        <authorList>
            <person name="Seilhamer J.J."/>
        </authorList>
    </citation>
    <scope>NUCLEOTIDE SEQUENCE [LARGE SCALE GENOMIC DNA]</scope>
    <source>
        <strain evidence="3 4">KH-21-114</strain>
    </source>
</reference>
<protein>
    <recommendedName>
        <fullName evidence="2">PIN domain-containing protein</fullName>
    </recommendedName>
</protein>
<gene>
    <name evidence="3" type="ORF">BGP84_12770</name>
</gene>
<dbReference type="Gene3D" id="1.25.40.10">
    <property type="entry name" value="Tetratricopeptide repeat domain"/>
    <property type="match status" value="2"/>
</dbReference>
<feature type="region of interest" description="Disordered" evidence="1">
    <location>
        <begin position="1370"/>
        <end position="1421"/>
    </location>
</feature>
<proteinExistence type="predicted"/>
<dbReference type="Pfam" id="PF20698">
    <property type="entry name" value="PIN-TPR-GreABC"/>
    <property type="match status" value="1"/>
</dbReference>
<reference evidence="3 4" key="2">
    <citation type="submission" date="2018-03" db="EMBL/GenBank/DDBJ databases">
        <title>Draft genome of Pseudomonas putida strain KH-21-114.</title>
        <authorList>
            <person name="Yoshizawa S."/>
            <person name="Khan N.H."/>
            <person name="Nishimura M."/>
            <person name="Chiura H.X."/>
            <person name="Ogura Y."/>
            <person name="Hayashi T."/>
            <person name="Kogure K."/>
        </authorList>
    </citation>
    <scope>NUCLEOTIDE SEQUENCE [LARGE SCALE GENOMIC DNA]</scope>
    <source>
        <strain evidence="3 4">KH-21-114</strain>
    </source>
</reference>
<dbReference type="OrthoDB" id="8912424at2"/>
<accession>A0A2S3X4P2</accession>
<comment type="caution">
    <text evidence="3">The sequence shown here is derived from an EMBL/GenBank/DDBJ whole genome shotgun (WGS) entry which is preliminary data.</text>
</comment>
<organism evidence="3 4">
    <name type="scientific">Pseudomonas putida</name>
    <name type="common">Arthrobacter siderocapsulatus</name>
    <dbReference type="NCBI Taxonomy" id="303"/>
    <lineage>
        <taxon>Bacteria</taxon>
        <taxon>Pseudomonadati</taxon>
        <taxon>Pseudomonadota</taxon>
        <taxon>Gammaproteobacteria</taxon>
        <taxon>Pseudomonadales</taxon>
        <taxon>Pseudomonadaceae</taxon>
        <taxon>Pseudomonas</taxon>
    </lineage>
</organism>